<comment type="caution">
    <text evidence="3">The sequence shown here is derived from an EMBL/GenBank/DDBJ whole genome shotgun (WGS) entry which is preliminary data.</text>
</comment>
<dbReference type="AlphaFoldDB" id="A0A8J3FX80"/>
<feature type="region of interest" description="Disordered" evidence="1">
    <location>
        <begin position="100"/>
        <end position="128"/>
    </location>
</feature>
<keyword evidence="2" id="KW-0472">Membrane</keyword>
<evidence type="ECO:0000256" key="1">
    <source>
        <dbReference type="SAM" id="MobiDB-lite"/>
    </source>
</evidence>
<evidence type="ECO:0000313" key="3">
    <source>
        <dbReference type="EMBL" id="GGM84120.1"/>
    </source>
</evidence>
<evidence type="ECO:0000256" key="2">
    <source>
        <dbReference type="SAM" id="Phobius"/>
    </source>
</evidence>
<keyword evidence="2" id="KW-1133">Transmembrane helix</keyword>
<protein>
    <submittedName>
        <fullName evidence="3">Uncharacterized protein</fullName>
    </submittedName>
</protein>
<reference evidence="3" key="1">
    <citation type="journal article" date="2014" name="Int. J. Syst. Evol. Microbiol.">
        <title>Complete genome sequence of Corynebacterium casei LMG S-19264T (=DSM 44701T), isolated from a smear-ripened cheese.</title>
        <authorList>
            <consortium name="US DOE Joint Genome Institute (JGI-PGF)"/>
            <person name="Walter F."/>
            <person name="Albersmeier A."/>
            <person name="Kalinowski J."/>
            <person name="Ruckert C."/>
        </authorList>
    </citation>
    <scope>NUCLEOTIDE SEQUENCE</scope>
    <source>
        <strain evidence="3">CGMCC 4.5737</strain>
    </source>
</reference>
<organism evidence="3 4">
    <name type="scientific">Longimycelium tulufanense</name>
    <dbReference type="NCBI Taxonomy" id="907463"/>
    <lineage>
        <taxon>Bacteria</taxon>
        <taxon>Bacillati</taxon>
        <taxon>Actinomycetota</taxon>
        <taxon>Actinomycetes</taxon>
        <taxon>Pseudonocardiales</taxon>
        <taxon>Pseudonocardiaceae</taxon>
        <taxon>Longimycelium</taxon>
    </lineage>
</organism>
<feature type="transmembrane region" description="Helical" evidence="2">
    <location>
        <begin position="22"/>
        <end position="52"/>
    </location>
</feature>
<keyword evidence="4" id="KW-1185">Reference proteome</keyword>
<dbReference type="Proteomes" id="UP000637578">
    <property type="component" value="Unassembled WGS sequence"/>
</dbReference>
<dbReference type="EMBL" id="BMMK01000068">
    <property type="protein sequence ID" value="GGM84120.1"/>
    <property type="molecule type" value="Genomic_DNA"/>
</dbReference>
<feature type="transmembrane region" description="Helical" evidence="2">
    <location>
        <begin position="58"/>
        <end position="80"/>
    </location>
</feature>
<evidence type="ECO:0000313" key="4">
    <source>
        <dbReference type="Proteomes" id="UP000637578"/>
    </source>
</evidence>
<dbReference type="RefSeq" id="WP_189062129.1">
    <property type="nucleotide sequence ID" value="NZ_BMMK01000068.1"/>
</dbReference>
<accession>A0A8J3FX80</accession>
<name>A0A8J3FX80_9PSEU</name>
<gene>
    <name evidence="3" type="ORF">GCM10012275_63440</name>
</gene>
<keyword evidence="2" id="KW-0812">Transmembrane</keyword>
<sequence length="137" mass="13200">MTTTGVREALAVLPTWRAAARFVAGVAAVGLLRLWAAAVAPLALAACGYLLAGPWLGLVGVAVGVASASSGPAMLATALLGDAADRVGRAVLRAAADQAAAARAGEPGPDDESEGPASAGPSAPGRLVPVLVGVGAR</sequence>
<proteinExistence type="predicted"/>
<reference evidence="3" key="2">
    <citation type="submission" date="2020-09" db="EMBL/GenBank/DDBJ databases">
        <authorList>
            <person name="Sun Q."/>
            <person name="Zhou Y."/>
        </authorList>
    </citation>
    <scope>NUCLEOTIDE SEQUENCE</scope>
    <source>
        <strain evidence="3">CGMCC 4.5737</strain>
    </source>
</reference>